<proteinExistence type="predicted"/>
<reference evidence="2" key="1">
    <citation type="journal article" date="2007" name="Plant Cell">
        <title>Dothideomycete-plant interactions illuminated by genome sequencing and EST analysis of the wheat pathogen Stagonospora nodorum.</title>
        <authorList>
            <person name="Hane J.K."/>
            <person name="Lowe R.G."/>
            <person name="Solomon P.S."/>
            <person name="Tan K.C."/>
            <person name="Schoch C.L."/>
            <person name="Spatafora J.W."/>
            <person name="Crous P.W."/>
            <person name="Kodira C."/>
            <person name="Birren B.W."/>
            <person name="Galagan J.E."/>
            <person name="Torriani S.F."/>
            <person name="McDonald B.A."/>
            <person name="Oliver R.P."/>
        </authorList>
    </citation>
    <scope>NUCLEOTIDE SEQUENCE [LARGE SCALE GENOMIC DNA]</scope>
    <source>
        <strain evidence="2">SN15 / ATCC MYA-4574 / FGSC 10173</strain>
    </source>
</reference>
<accession>Q0URF4</accession>
<dbReference type="KEGG" id="pno:SNOG_05660"/>
<dbReference type="RefSeq" id="XP_001796058.1">
    <property type="nucleotide sequence ID" value="XM_001796006.1"/>
</dbReference>
<organism evidence="1 2">
    <name type="scientific">Phaeosphaeria nodorum (strain SN15 / ATCC MYA-4574 / FGSC 10173)</name>
    <name type="common">Glume blotch fungus</name>
    <name type="synonym">Parastagonospora nodorum</name>
    <dbReference type="NCBI Taxonomy" id="321614"/>
    <lineage>
        <taxon>Eukaryota</taxon>
        <taxon>Fungi</taxon>
        <taxon>Dikarya</taxon>
        <taxon>Ascomycota</taxon>
        <taxon>Pezizomycotina</taxon>
        <taxon>Dothideomycetes</taxon>
        <taxon>Pleosporomycetidae</taxon>
        <taxon>Pleosporales</taxon>
        <taxon>Pleosporineae</taxon>
        <taxon>Phaeosphaeriaceae</taxon>
        <taxon>Parastagonospora</taxon>
    </lineage>
</organism>
<dbReference type="GeneID" id="5972935"/>
<dbReference type="Proteomes" id="UP000001055">
    <property type="component" value="Unassembled WGS sequence"/>
</dbReference>
<evidence type="ECO:0000313" key="1">
    <source>
        <dbReference type="EMBL" id="EAT86724.1"/>
    </source>
</evidence>
<sequence>MTISVYIANARKALRLHRRTSFPSPLSINPVASVSISSTLPVSTNSIPEVPPGTLNDLSMLTNVHSGQQPITKCNLLSLPGAYDILSSTDVVTPPEVRNRIYDFTQESRPVNFLSRRFDDVDDSELSPYQMRKAVPEYHSLTQVCRQLRAEYSPIYAATTEVRVFQADLMDFASKNYPYLARDPHGNVTGHLTIIFAFAFGNRHCNTVDLLAFLNHCKTLKNLHIRAPYYPCIFPRPDAEKDWESMGVQMDALLDVARRPKLQEWLQNIERITVNIRFAWIEYHVRAEKREDWMKQWRSADGCIVQLPGFRRWVEVMGIAPDRELRMSPWAFQ</sequence>
<dbReference type="AlphaFoldDB" id="Q0URF4"/>
<dbReference type="HOGENOM" id="CLU_834472_0_0_1"/>
<dbReference type="VEuPathDB" id="FungiDB:JI435_056600"/>
<dbReference type="InParanoid" id="Q0URF4"/>
<dbReference type="EMBL" id="CH445332">
    <property type="protein sequence ID" value="EAT86724.1"/>
    <property type="molecule type" value="Genomic_DNA"/>
</dbReference>
<evidence type="ECO:0000313" key="2">
    <source>
        <dbReference type="Proteomes" id="UP000001055"/>
    </source>
</evidence>
<protein>
    <submittedName>
        <fullName evidence="1">Uncharacterized protein</fullName>
    </submittedName>
</protein>
<name>Q0URF4_PHANO</name>
<gene>
    <name evidence="1" type="ORF">SNOG_05660</name>
</gene>